<reference evidence="1 2" key="1">
    <citation type="submission" date="2019-03" db="EMBL/GenBank/DDBJ databases">
        <title>Rhizobium sp. nov., an bacterium isolated from biocrust in Mu Us Desert.</title>
        <authorList>
            <person name="Lixiong L."/>
        </authorList>
    </citation>
    <scope>NUCLEOTIDE SEQUENCE [LARGE SCALE GENOMIC DNA]</scope>
    <source>
        <strain evidence="1 2">SPY-1</strain>
    </source>
</reference>
<dbReference type="EMBL" id="SMTL01000003">
    <property type="protein sequence ID" value="TDK35461.1"/>
    <property type="molecule type" value="Genomic_DNA"/>
</dbReference>
<dbReference type="RefSeq" id="WP_133316882.1">
    <property type="nucleotide sequence ID" value="NZ_SMTL01000003.1"/>
</dbReference>
<dbReference type="OrthoDB" id="8372293at2"/>
<evidence type="ECO:0000313" key="2">
    <source>
        <dbReference type="Proteomes" id="UP000295238"/>
    </source>
</evidence>
<gene>
    <name evidence="1" type="ORF">E2F50_14575</name>
</gene>
<comment type="caution">
    <text evidence="1">The sequence shown here is derived from an EMBL/GenBank/DDBJ whole genome shotgun (WGS) entry which is preliminary data.</text>
</comment>
<keyword evidence="2" id="KW-1185">Reference proteome</keyword>
<dbReference type="Proteomes" id="UP000295238">
    <property type="component" value="Unassembled WGS sequence"/>
</dbReference>
<name>A0A4R5UHL2_9HYPH</name>
<proteinExistence type="predicted"/>
<sequence>MGSRYHRQTADTEKLSDDQIIVLAHELVEAFLEFIREDTPGNDILDVKALPTRKTSIENAFRLVIATEENERVRRRLSTAGMVLANFQDGIGPRVSLVPASAEAPASCDDDDRVQRVQQRLDRIFARVDADVTRLRTVFDQSNELAKRRFTRLHATPPFQEDGTYTWHGHH</sequence>
<organism evidence="1 2">
    <name type="scientific">Rhizobium deserti</name>
    <dbReference type="NCBI Taxonomy" id="2547961"/>
    <lineage>
        <taxon>Bacteria</taxon>
        <taxon>Pseudomonadati</taxon>
        <taxon>Pseudomonadota</taxon>
        <taxon>Alphaproteobacteria</taxon>
        <taxon>Hyphomicrobiales</taxon>
        <taxon>Rhizobiaceae</taxon>
        <taxon>Rhizobium/Agrobacterium group</taxon>
        <taxon>Rhizobium</taxon>
    </lineage>
</organism>
<evidence type="ECO:0000313" key="1">
    <source>
        <dbReference type="EMBL" id="TDK35461.1"/>
    </source>
</evidence>
<accession>A0A4R5UHL2</accession>
<dbReference type="AlphaFoldDB" id="A0A4R5UHL2"/>
<protein>
    <submittedName>
        <fullName evidence="1">Uncharacterized protein</fullName>
    </submittedName>
</protein>